<sequence>MIPPRPREALTRPPGPSRRRDTASPKTACPARHPSALTG</sequence>
<protein>
    <submittedName>
        <fullName evidence="2">Uncharacterized protein</fullName>
    </submittedName>
</protein>
<dbReference type="Proteomes" id="UP000014629">
    <property type="component" value="Unassembled WGS sequence"/>
</dbReference>
<gene>
    <name evidence="2" type="ORF">STRAU_0348</name>
</gene>
<keyword evidence="3" id="KW-1185">Reference proteome</keyword>
<comment type="caution">
    <text evidence="2">The sequence shown here is derived from an EMBL/GenBank/DDBJ whole genome shotgun (WGS) entry which is preliminary data.</text>
</comment>
<evidence type="ECO:0000313" key="2">
    <source>
        <dbReference type="EMBL" id="EPH46609.1"/>
    </source>
</evidence>
<dbReference type="AlphaFoldDB" id="S3ZV24"/>
<proteinExistence type="predicted"/>
<dbReference type="EMBL" id="AOPZ01000014">
    <property type="protein sequence ID" value="EPH46609.1"/>
    <property type="molecule type" value="Genomic_DNA"/>
</dbReference>
<dbReference type="PATRIC" id="fig|1286094.4.peg.338"/>
<feature type="compositionally biased region" description="Basic and acidic residues" evidence="1">
    <location>
        <begin position="1"/>
        <end position="10"/>
    </location>
</feature>
<evidence type="ECO:0000256" key="1">
    <source>
        <dbReference type="SAM" id="MobiDB-lite"/>
    </source>
</evidence>
<evidence type="ECO:0000313" key="3">
    <source>
        <dbReference type="Proteomes" id="UP000014629"/>
    </source>
</evidence>
<accession>S3ZV24</accession>
<reference evidence="2 3" key="1">
    <citation type="submission" date="2013-02" db="EMBL/GenBank/DDBJ databases">
        <title>Draft Genome Sequence of Streptomyces aurantiacus, Which Produces Setomimycin.</title>
        <authorList>
            <person name="Gruening B.A."/>
            <person name="Praeg A."/>
            <person name="Erxleben A."/>
            <person name="Guenther S."/>
            <person name="Mueller M."/>
        </authorList>
    </citation>
    <scope>NUCLEOTIDE SEQUENCE [LARGE SCALE GENOMIC DNA]</scope>
    <source>
        <strain evidence="2 3">JA 4570</strain>
    </source>
</reference>
<feature type="region of interest" description="Disordered" evidence="1">
    <location>
        <begin position="1"/>
        <end position="39"/>
    </location>
</feature>
<organism evidence="2 3">
    <name type="scientific">Streptomyces aurantiacus JA 4570</name>
    <dbReference type="NCBI Taxonomy" id="1286094"/>
    <lineage>
        <taxon>Bacteria</taxon>
        <taxon>Bacillati</taxon>
        <taxon>Actinomycetota</taxon>
        <taxon>Actinomycetes</taxon>
        <taxon>Kitasatosporales</taxon>
        <taxon>Streptomycetaceae</taxon>
        <taxon>Streptomyces</taxon>
        <taxon>Streptomyces aurantiacus group</taxon>
    </lineage>
</organism>
<name>S3ZV24_9ACTN</name>